<accession>A1ZFC8</accession>
<dbReference type="RefSeq" id="WP_002694393.1">
    <property type="nucleotide sequence ID" value="NZ_AAWS01000005.1"/>
</dbReference>
<dbReference type="Proteomes" id="UP000004095">
    <property type="component" value="Unassembled WGS sequence"/>
</dbReference>
<dbReference type="GO" id="GO:0016989">
    <property type="term" value="F:sigma factor antagonist activity"/>
    <property type="evidence" value="ECO:0007669"/>
    <property type="project" value="TreeGrafter"/>
</dbReference>
<dbReference type="PANTHER" id="PTHR30273:SF2">
    <property type="entry name" value="PROTEIN FECR"/>
    <property type="match status" value="1"/>
</dbReference>
<feature type="domain" description="Protein FecR C-terminal" evidence="3">
    <location>
        <begin position="222"/>
        <end position="284"/>
    </location>
</feature>
<comment type="caution">
    <text evidence="4">The sequence shown here is derived from an EMBL/GenBank/DDBJ whole genome shotgun (WGS) entry which is preliminary data.</text>
</comment>
<keyword evidence="5" id="KW-1185">Reference proteome</keyword>
<evidence type="ECO:0000259" key="2">
    <source>
        <dbReference type="Pfam" id="PF04773"/>
    </source>
</evidence>
<dbReference type="InterPro" id="IPR006860">
    <property type="entry name" value="FecR"/>
</dbReference>
<dbReference type="Pfam" id="PF04773">
    <property type="entry name" value="FecR"/>
    <property type="match status" value="1"/>
</dbReference>
<keyword evidence="1" id="KW-1133">Transmembrane helix</keyword>
<reference evidence="4 5" key="1">
    <citation type="submission" date="2007-01" db="EMBL/GenBank/DDBJ databases">
        <authorList>
            <person name="Haygood M."/>
            <person name="Podell S."/>
            <person name="Anderson C."/>
            <person name="Hopkinson B."/>
            <person name="Roe K."/>
            <person name="Barbeau K."/>
            <person name="Gaasterland T."/>
            <person name="Ferriera S."/>
            <person name="Johnson J."/>
            <person name="Kravitz S."/>
            <person name="Beeson K."/>
            <person name="Sutton G."/>
            <person name="Rogers Y.-H."/>
            <person name="Friedman R."/>
            <person name="Frazier M."/>
            <person name="Venter J.C."/>
        </authorList>
    </citation>
    <scope>NUCLEOTIDE SEQUENCE [LARGE SCALE GENOMIC DNA]</scope>
    <source>
        <strain evidence="4 5">ATCC 23134</strain>
    </source>
</reference>
<feature type="transmembrane region" description="Helical" evidence="1">
    <location>
        <begin position="63"/>
        <end position="85"/>
    </location>
</feature>
<dbReference type="Gene3D" id="2.60.120.1440">
    <property type="match status" value="1"/>
</dbReference>
<organism evidence="4 5">
    <name type="scientific">Microscilla marina ATCC 23134</name>
    <dbReference type="NCBI Taxonomy" id="313606"/>
    <lineage>
        <taxon>Bacteria</taxon>
        <taxon>Pseudomonadati</taxon>
        <taxon>Bacteroidota</taxon>
        <taxon>Cytophagia</taxon>
        <taxon>Cytophagales</taxon>
        <taxon>Microscillaceae</taxon>
        <taxon>Microscilla</taxon>
    </lineage>
</organism>
<name>A1ZFC8_MICM2</name>
<dbReference type="OrthoDB" id="1099916at2"/>
<dbReference type="AlphaFoldDB" id="A1ZFC8"/>
<evidence type="ECO:0000259" key="3">
    <source>
        <dbReference type="Pfam" id="PF16344"/>
    </source>
</evidence>
<dbReference type="eggNOG" id="COG3712">
    <property type="taxonomic scope" value="Bacteria"/>
</dbReference>
<sequence>MTDKNNEHNLTPEQEKELFSNLELSYSRSKSDVWDALQDKIDAQTPATAKPTKNRGIGKRRQLTYLSAAASLVLVLGLGLFARFYTTQVSAAVGELTSHTLPDGSIIHLNAASTIAYAPYWWRFGRKVNLEGEAFFEVQKGKKFSVHSRLGTTQVLGTSFNILARGNAYEVLCKTGKVRVSNRQSNQVILNPGEYAKLQASELVKQTDAQSKKTMLAWRLNKFMYNNTPLTKVFADIERHYNVKIDLSKVKEHHYTGLFKRSVPVEKALQIICYSFELNFKKQSEGEYVVF</sequence>
<evidence type="ECO:0000313" key="5">
    <source>
        <dbReference type="Proteomes" id="UP000004095"/>
    </source>
</evidence>
<proteinExistence type="predicted"/>
<gene>
    <name evidence="4" type="ORF">M23134_01026</name>
</gene>
<dbReference type="Gene3D" id="3.55.50.30">
    <property type="match status" value="1"/>
</dbReference>
<dbReference type="PIRSF" id="PIRSF018266">
    <property type="entry name" value="FecR"/>
    <property type="match status" value="1"/>
</dbReference>
<keyword evidence="1" id="KW-0812">Transmembrane</keyword>
<keyword evidence="1" id="KW-0472">Membrane</keyword>
<evidence type="ECO:0000313" key="4">
    <source>
        <dbReference type="EMBL" id="EAY30702.1"/>
    </source>
</evidence>
<protein>
    <submittedName>
        <fullName evidence="4">Putative anti-sigma factor</fullName>
    </submittedName>
</protein>
<evidence type="ECO:0000256" key="1">
    <source>
        <dbReference type="SAM" id="Phobius"/>
    </source>
</evidence>
<dbReference type="Pfam" id="PF16344">
    <property type="entry name" value="FecR_C"/>
    <property type="match status" value="1"/>
</dbReference>
<dbReference type="EMBL" id="AAWS01000005">
    <property type="protein sequence ID" value="EAY30702.1"/>
    <property type="molecule type" value="Genomic_DNA"/>
</dbReference>
<feature type="domain" description="FecR protein" evidence="2">
    <location>
        <begin position="89"/>
        <end position="179"/>
    </location>
</feature>
<dbReference type="InterPro" id="IPR012373">
    <property type="entry name" value="Ferrdict_sens_TM"/>
</dbReference>
<dbReference type="InterPro" id="IPR032508">
    <property type="entry name" value="FecR_C"/>
</dbReference>
<dbReference type="PANTHER" id="PTHR30273">
    <property type="entry name" value="PERIPLASMIC SIGNAL SENSOR AND SIGMA FACTOR ACTIVATOR FECR-RELATED"/>
    <property type="match status" value="1"/>
</dbReference>